<reference evidence="3" key="3">
    <citation type="submission" date="2025-09" db="UniProtKB">
        <authorList>
            <consortium name="Ensembl"/>
        </authorList>
    </citation>
    <scope>IDENTIFICATION</scope>
</reference>
<organism evidence="3 4">
    <name type="scientific">Salarias fasciatus</name>
    <name type="common">Jewelled blenny</name>
    <name type="synonym">Blennius fasciatus</name>
    <dbReference type="NCBI Taxonomy" id="181472"/>
    <lineage>
        <taxon>Eukaryota</taxon>
        <taxon>Metazoa</taxon>
        <taxon>Chordata</taxon>
        <taxon>Craniata</taxon>
        <taxon>Vertebrata</taxon>
        <taxon>Euteleostomi</taxon>
        <taxon>Actinopterygii</taxon>
        <taxon>Neopterygii</taxon>
        <taxon>Teleostei</taxon>
        <taxon>Neoteleostei</taxon>
        <taxon>Acanthomorphata</taxon>
        <taxon>Ovalentaria</taxon>
        <taxon>Blenniimorphae</taxon>
        <taxon>Blenniiformes</taxon>
        <taxon>Blennioidei</taxon>
        <taxon>Blenniidae</taxon>
        <taxon>Salariinae</taxon>
        <taxon>Salarias</taxon>
    </lineage>
</organism>
<proteinExistence type="predicted"/>
<dbReference type="Proteomes" id="UP000472267">
    <property type="component" value="Chromosome 8"/>
</dbReference>
<dbReference type="CTD" id="133359447"/>
<dbReference type="RefSeq" id="XP_029954857.1">
    <property type="nucleotide sequence ID" value="XM_030098997.1"/>
</dbReference>
<dbReference type="Ensembl" id="ENSSFAT00005016838.1">
    <property type="protein sequence ID" value="ENSSFAP00005016195.1"/>
    <property type="gene ID" value="ENSSFAG00005008612.1"/>
</dbReference>
<reference evidence="3" key="1">
    <citation type="submission" date="2019-06" db="EMBL/GenBank/DDBJ databases">
        <authorList>
            <consortium name="Wellcome Sanger Institute Data Sharing"/>
        </authorList>
    </citation>
    <scope>NUCLEOTIDE SEQUENCE [LARGE SCALE GENOMIC DNA]</scope>
</reference>
<dbReference type="OMA" id="PMLQNVC"/>
<feature type="compositionally biased region" description="Low complexity" evidence="2">
    <location>
        <begin position="239"/>
        <end position="253"/>
    </location>
</feature>
<dbReference type="PANTHER" id="PTHR14787:SF1">
    <property type="entry name" value="ATPASE PAAT"/>
    <property type="match status" value="1"/>
</dbReference>
<dbReference type="PANTHER" id="PTHR14787">
    <property type="entry name" value="C10ORF188 FAMILY MEMBER"/>
    <property type="match status" value="1"/>
</dbReference>
<feature type="region of interest" description="Disordered" evidence="2">
    <location>
        <begin position="234"/>
        <end position="273"/>
    </location>
</feature>
<feature type="compositionally biased region" description="Polar residues" evidence="2">
    <location>
        <begin position="254"/>
        <end position="268"/>
    </location>
</feature>
<reference evidence="3" key="2">
    <citation type="submission" date="2025-08" db="UniProtKB">
        <authorList>
            <consortium name="Ensembl"/>
        </authorList>
    </citation>
    <scope>IDENTIFICATION</scope>
</reference>
<dbReference type="AlphaFoldDB" id="A0A672GGS3"/>
<dbReference type="InterPro" id="IPR028043">
    <property type="entry name" value="PAAT-like"/>
</dbReference>
<name>A0A672GGS3_SALFA</name>
<dbReference type="OrthoDB" id="5981473at2759"/>
<gene>
    <name evidence="3" type="primary">c8h10orf88</name>
</gene>
<dbReference type="GeneID" id="115393869"/>
<feature type="coiled-coil region" evidence="1">
    <location>
        <begin position="330"/>
        <end position="365"/>
    </location>
</feature>
<evidence type="ECO:0000313" key="4">
    <source>
        <dbReference type="Proteomes" id="UP000472267"/>
    </source>
</evidence>
<protein>
    <submittedName>
        <fullName evidence="3">Uncharacterized protein</fullName>
    </submittedName>
</protein>
<keyword evidence="4" id="KW-1185">Reference proteome</keyword>
<evidence type="ECO:0000256" key="2">
    <source>
        <dbReference type="SAM" id="MobiDB-lite"/>
    </source>
</evidence>
<evidence type="ECO:0000313" key="3">
    <source>
        <dbReference type="Ensembl" id="ENSSFAP00005016195.1"/>
    </source>
</evidence>
<keyword evidence="1" id="KW-0175">Coiled coil</keyword>
<evidence type="ECO:0000256" key="1">
    <source>
        <dbReference type="SAM" id="Coils"/>
    </source>
</evidence>
<dbReference type="Pfam" id="PF14958">
    <property type="entry name" value="PAAT-like"/>
    <property type="match status" value="1"/>
</dbReference>
<sequence>MADVAVRTETSWACRTQGCHLSDVLLPVHAGNEEELSQSETAETNSGGAVLLEQVEEGAPCVLTLHCSPDSSAAISRLLVTSEARTMEVYDQMGEYCGTVRGVQDDGVQPESGGRGPFYRKQLILEHPSSSCEVKLLSLAGRSSVVVCRVVVVLQPLRPPPARGPGIDMQQVQTLMEEMGTSLSPGAQNLMDMVQVQQKNQSSLGGFLPLLMGGGAFSALTRGASNSSHLLPADSTAQCGGSSESCSSSTTSSPDQPMSDVSSTTGSSEAEGPVGHAQLADMMSHFLRGGGGAELLPVLQNVCGQVTQLRLDEAAAEREKSFRTGSWELDSAMERRLDEMERRLKEHLDRRLDALEQKLDKALLLVLNHAEGGDRRDDGRALTLSREVNASF</sequence>
<accession>A0A672GGS3</accession>
<dbReference type="InParanoid" id="A0A672GGS3"/>